<evidence type="ECO:0000259" key="1">
    <source>
        <dbReference type="PROSITE" id="PS50181"/>
    </source>
</evidence>
<keyword evidence="3" id="KW-1185">Reference proteome</keyword>
<dbReference type="Proteomes" id="UP000799424">
    <property type="component" value="Unassembled WGS sequence"/>
</dbReference>
<evidence type="ECO:0000313" key="3">
    <source>
        <dbReference type="Proteomes" id="UP000799424"/>
    </source>
</evidence>
<evidence type="ECO:0000313" key="2">
    <source>
        <dbReference type="EMBL" id="KAF2818654.1"/>
    </source>
</evidence>
<dbReference type="AlphaFoldDB" id="A0A6A6ZEB9"/>
<proteinExistence type="predicted"/>
<reference evidence="2" key="1">
    <citation type="journal article" date="2020" name="Stud. Mycol.">
        <title>101 Dothideomycetes genomes: a test case for predicting lifestyles and emergence of pathogens.</title>
        <authorList>
            <person name="Haridas S."/>
            <person name="Albert R."/>
            <person name="Binder M."/>
            <person name="Bloem J."/>
            <person name="Labutti K."/>
            <person name="Salamov A."/>
            <person name="Andreopoulos B."/>
            <person name="Baker S."/>
            <person name="Barry K."/>
            <person name="Bills G."/>
            <person name="Bluhm B."/>
            <person name="Cannon C."/>
            <person name="Castanera R."/>
            <person name="Culley D."/>
            <person name="Daum C."/>
            <person name="Ezra D."/>
            <person name="Gonzalez J."/>
            <person name="Henrissat B."/>
            <person name="Kuo A."/>
            <person name="Liang C."/>
            <person name="Lipzen A."/>
            <person name="Lutzoni F."/>
            <person name="Magnuson J."/>
            <person name="Mondo S."/>
            <person name="Nolan M."/>
            <person name="Ohm R."/>
            <person name="Pangilinan J."/>
            <person name="Park H.-J."/>
            <person name="Ramirez L."/>
            <person name="Alfaro M."/>
            <person name="Sun H."/>
            <person name="Tritt A."/>
            <person name="Yoshinaga Y."/>
            <person name="Zwiers L.-H."/>
            <person name="Turgeon B."/>
            <person name="Goodwin S."/>
            <person name="Spatafora J."/>
            <person name="Crous P."/>
            <person name="Grigoriev I."/>
        </authorList>
    </citation>
    <scope>NUCLEOTIDE SEQUENCE</scope>
    <source>
        <strain evidence="2">CBS 113818</strain>
    </source>
</reference>
<name>A0A6A6ZEB9_9PLEO</name>
<organism evidence="2 3">
    <name type="scientific">Ophiobolus disseminans</name>
    <dbReference type="NCBI Taxonomy" id="1469910"/>
    <lineage>
        <taxon>Eukaryota</taxon>
        <taxon>Fungi</taxon>
        <taxon>Dikarya</taxon>
        <taxon>Ascomycota</taxon>
        <taxon>Pezizomycotina</taxon>
        <taxon>Dothideomycetes</taxon>
        <taxon>Pleosporomycetidae</taxon>
        <taxon>Pleosporales</taxon>
        <taxon>Pleosporineae</taxon>
        <taxon>Phaeosphaeriaceae</taxon>
        <taxon>Ophiobolus</taxon>
    </lineage>
</organism>
<sequence>MSLQALPTELDLRIIQLLDLVDMCHVTLVSQYYSEIAHPVLYERITFWNDDGDRIRKLLATFLDHRDLGQFVKYFRLRQDPLGRPTPQARRLCDRMHFETSPVKKTLYDLVRVQAGRMAEVIETISSRCNIVPEHSVAWVSKPFELHPLFDDSLSLLLCLVPNLTELGLELTSTHPLPITLHTISNIDWNLSDAADLRKPFGKLKELCITSGREVGETSRIFCVGIDTGMECVKIRGNRECILRYLPHPPLTNAGSLRHFELDCVDFDPEMMTDAIKSSWLSNLKTFIVQGVGRADSVRTSDGPYLRYDYSLLKQAMSKHLPKLEMFHWTDMAYNYNYLHEELVPFAAFAAFPQLKDLCIDYNLLFESNEVNTPQSELPKLTTLSTVFPAHLQVFGFCGITWSLLQKFHAAYGEDVGSQYLELSLQQIASSSSVKNITSTRELGDWTHYRGNRHQPNDMDAPAVHFLRHVADSLMKRGIYFTCEYRMWSIGEQHRPLVGPGFTTQTGNYDVYSRIMADALGS</sequence>
<protein>
    <recommendedName>
        <fullName evidence="1">F-box domain-containing protein</fullName>
    </recommendedName>
</protein>
<accession>A0A6A6ZEB9</accession>
<feature type="domain" description="F-box" evidence="1">
    <location>
        <begin position="1"/>
        <end position="45"/>
    </location>
</feature>
<gene>
    <name evidence="2" type="ORF">CC86DRAFT_413775</name>
</gene>
<dbReference type="PROSITE" id="PS50181">
    <property type="entry name" value="FBOX"/>
    <property type="match status" value="1"/>
</dbReference>
<dbReference type="InterPro" id="IPR001810">
    <property type="entry name" value="F-box_dom"/>
</dbReference>
<dbReference type="InterPro" id="IPR036047">
    <property type="entry name" value="F-box-like_dom_sf"/>
</dbReference>
<dbReference type="SUPFAM" id="SSF81383">
    <property type="entry name" value="F-box domain"/>
    <property type="match status" value="1"/>
</dbReference>
<dbReference type="EMBL" id="MU006250">
    <property type="protein sequence ID" value="KAF2818654.1"/>
    <property type="molecule type" value="Genomic_DNA"/>
</dbReference>